<feature type="compositionally biased region" description="Basic residues" evidence="1">
    <location>
        <begin position="107"/>
        <end position="119"/>
    </location>
</feature>
<evidence type="ECO:0000313" key="3">
    <source>
        <dbReference type="Proteomes" id="UP001595075"/>
    </source>
</evidence>
<feature type="compositionally biased region" description="Basic and acidic residues" evidence="1">
    <location>
        <begin position="432"/>
        <end position="442"/>
    </location>
</feature>
<dbReference type="EMBL" id="JAZHXI010000020">
    <property type="protein sequence ID" value="KAL2061062.1"/>
    <property type="molecule type" value="Genomic_DNA"/>
</dbReference>
<evidence type="ECO:0008006" key="4">
    <source>
        <dbReference type="Google" id="ProtNLM"/>
    </source>
</evidence>
<feature type="region of interest" description="Disordered" evidence="1">
    <location>
        <begin position="99"/>
        <end position="121"/>
    </location>
</feature>
<protein>
    <recommendedName>
        <fullName evidence="4">Myb-like domain-containing protein</fullName>
    </recommendedName>
</protein>
<comment type="caution">
    <text evidence="2">The sequence shown here is derived from an EMBL/GenBank/DDBJ whole genome shotgun (WGS) entry which is preliminary data.</text>
</comment>
<evidence type="ECO:0000313" key="2">
    <source>
        <dbReference type="EMBL" id="KAL2061062.1"/>
    </source>
</evidence>
<dbReference type="PANTHER" id="PTHR28079:SF1">
    <property type="entry name" value="RNA POLYMERASE I-SPECIFIC TRANSCRIPTION INITIATION FACTOR RRN5"/>
    <property type="match status" value="1"/>
</dbReference>
<feature type="compositionally biased region" description="Basic and acidic residues" evidence="1">
    <location>
        <begin position="1"/>
        <end position="10"/>
    </location>
</feature>
<dbReference type="Proteomes" id="UP001595075">
    <property type="component" value="Unassembled WGS sequence"/>
</dbReference>
<evidence type="ECO:0000256" key="1">
    <source>
        <dbReference type="SAM" id="MobiDB-lite"/>
    </source>
</evidence>
<feature type="region of interest" description="Disordered" evidence="1">
    <location>
        <begin position="1"/>
        <end position="76"/>
    </location>
</feature>
<reference evidence="2 3" key="1">
    <citation type="journal article" date="2024" name="Commun. Biol.">
        <title>Comparative genomic analysis of thermophilic fungi reveals convergent evolutionary adaptations and gene losses.</title>
        <authorList>
            <person name="Steindorff A.S."/>
            <person name="Aguilar-Pontes M.V."/>
            <person name="Robinson A.J."/>
            <person name="Andreopoulos B."/>
            <person name="LaButti K."/>
            <person name="Kuo A."/>
            <person name="Mondo S."/>
            <person name="Riley R."/>
            <person name="Otillar R."/>
            <person name="Haridas S."/>
            <person name="Lipzen A."/>
            <person name="Grimwood J."/>
            <person name="Schmutz J."/>
            <person name="Clum A."/>
            <person name="Reid I.D."/>
            <person name="Moisan M.C."/>
            <person name="Butler G."/>
            <person name="Nguyen T.T.M."/>
            <person name="Dewar K."/>
            <person name="Conant G."/>
            <person name="Drula E."/>
            <person name="Henrissat B."/>
            <person name="Hansel C."/>
            <person name="Singer S."/>
            <person name="Hutchinson M.I."/>
            <person name="de Vries R.P."/>
            <person name="Natvig D.O."/>
            <person name="Powell A.J."/>
            <person name="Tsang A."/>
            <person name="Grigoriev I.V."/>
        </authorList>
    </citation>
    <scope>NUCLEOTIDE SEQUENCE [LARGE SCALE GENOMIC DNA]</scope>
    <source>
        <strain evidence="2 3">CBS 494.80</strain>
    </source>
</reference>
<dbReference type="InterPro" id="IPR039601">
    <property type="entry name" value="Rrn5"/>
</dbReference>
<feature type="compositionally biased region" description="Acidic residues" evidence="1">
    <location>
        <begin position="640"/>
        <end position="656"/>
    </location>
</feature>
<feature type="compositionally biased region" description="Polar residues" evidence="1">
    <location>
        <begin position="44"/>
        <end position="60"/>
    </location>
</feature>
<feature type="compositionally biased region" description="Acidic residues" evidence="1">
    <location>
        <begin position="482"/>
        <end position="491"/>
    </location>
</feature>
<feature type="region of interest" description="Disordered" evidence="1">
    <location>
        <begin position="430"/>
        <end position="533"/>
    </location>
</feature>
<sequence>MDLDEPEQRGLRMSPDESSGSAFEISDNESSHDDNEEVIVASKAASSSGVDRSAIKNTGNKGRWAASVAAQGSRASPRKEVFEDAVQWAASFKEPKLEDIKTPQRLSRARGGKKRKPRKPATEIRVKRLKSFYSNDYRELLNYEIQEATSEVADVGRLQGSQIGSSIWTAEEKAITFAALERLGRDDIRGIAGRIGSKSQHEVQEFVTLLNQGSMKKKQNVYQLTTPADLPIAIEVSDECAAVLERAGDSITAHQELAEERVEKAKWGDSWLINEEVALQMAKRRRQETGEEEIEEVFPAANLLDLNNWVELSERIFMNPGGPREEGNWQTIAEPGESPAIRATALEDFHSLAYNITKRLVSTALFCTMSRLRARGSTMAKQAEVNVDDVEAAVKILSLKADSHNFWRGVAKRCSLQVIKDDNDEEVPMTYKDVEKSLQERRPRMRSRSVSRARSRVRSEGPDSVANHLNPAEDVESSPPDIEQEDSDSISESDSASLPNSDEELISSSPSDSSSSDSGSSPINTQAPPPDAQEVAEAALDSYTEACDMYTSQTEEIRLWNLLKQAPPFEFNLVPVSEKALRNARDELVERENWRIHVDYVNVWEDVASPVTEEAFARNRRRVSRIARRREERVEKDGNGDVDFDADDRVDDEDLQVESPRLENPRSQSSN</sequence>
<feature type="compositionally biased region" description="Low complexity" evidence="1">
    <location>
        <begin position="507"/>
        <end position="522"/>
    </location>
</feature>
<feature type="compositionally biased region" description="Basic and acidic residues" evidence="1">
    <location>
        <begin position="629"/>
        <end position="639"/>
    </location>
</feature>
<organism evidence="2 3">
    <name type="scientific">Oculimacula yallundae</name>
    <dbReference type="NCBI Taxonomy" id="86028"/>
    <lineage>
        <taxon>Eukaryota</taxon>
        <taxon>Fungi</taxon>
        <taxon>Dikarya</taxon>
        <taxon>Ascomycota</taxon>
        <taxon>Pezizomycotina</taxon>
        <taxon>Leotiomycetes</taxon>
        <taxon>Helotiales</taxon>
        <taxon>Ploettnerulaceae</taxon>
        <taxon>Oculimacula</taxon>
    </lineage>
</organism>
<keyword evidence="3" id="KW-1185">Reference proteome</keyword>
<feature type="region of interest" description="Disordered" evidence="1">
    <location>
        <begin position="628"/>
        <end position="671"/>
    </location>
</feature>
<name>A0ABR4BTT6_9HELO</name>
<accession>A0ABR4BTT6</accession>
<feature type="compositionally biased region" description="Basic residues" evidence="1">
    <location>
        <begin position="443"/>
        <end position="456"/>
    </location>
</feature>
<proteinExistence type="predicted"/>
<gene>
    <name evidence="2" type="ORF">VTL71DRAFT_9114</name>
</gene>
<dbReference type="PANTHER" id="PTHR28079">
    <property type="entry name" value="RNA POLYMERASE I-SPECIFIC TRANSCRIPTION INITIATION FACTOR RRN5"/>
    <property type="match status" value="1"/>
</dbReference>